<evidence type="ECO:0000256" key="16">
    <source>
        <dbReference type="ARBA" id="ARBA00023034"/>
    </source>
</evidence>
<dbReference type="Gene3D" id="3.30.465.10">
    <property type="match status" value="1"/>
</dbReference>
<dbReference type="InParanoid" id="B3S3T6"/>
<evidence type="ECO:0000256" key="6">
    <source>
        <dbReference type="ARBA" id="ARBA00022516"/>
    </source>
</evidence>
<keyword evidence="7" id="KW-0153">Cholesterol metabolism</keyword>
<evidence type="ECO:0000256" key="26">
    <source>
        <dbReference type="SAM" id="Phobius"/>
    </source>
</evidence>
<proteinExistence type="predicted"/>
<evidence type="ECO:0000256" key="12">
    <source>
        <dbReference type="ARBA" id="ARBA00022827"/>
    </source>
</evidence>
<dbReference type="InterPro" id="IPR040165">
    <property type="entry name" value="Diminuto-like"/>
</dbReference>
<evidence type="ECO:0000313" key="28">
    <source>
        <dbReference type="EMBL" id="EDV22522.1"/>
    </source>
</evidence>
<keyword evidence="13" id="KW-0521">NADP</keyword>
<evidence type="ECO:0000256" key="14">
    <source>
        <dbReference type="ARBA" id="ARBA00022989"/>
    </source>
</evidence>
<comment type="cofactor">
    <cofactor evidence="1">
        <name>FAD</name>
        <dbReference type="ChEBI" id="CHEBI:57692"/>
    </cofactor>
</comment>
<evidence type="ECO:0000256" key="19">
    <source>
        <dbReference type="ARBA" id="ARBA00023166"/>
    </source>
</evidence>
<dbReference type="InterPro" id="IPR016169">
    <property type="entry name" value="FAD-bd_PCMH_sub2"/>
</dbReference>
<evidence type="ECO:0000256" key="22">
    <source>
        <dbReference type="ARBA" id="ARBA00052927"/>
    </source>
</evidence>
<keyword evidence="20" id="KW-0753">Steroid metabolism</keyword>
<protein>
    <recommendedName>
        <fullName evidence="5">Delta(24)-sterol reductase</fullName>
        <ecNumber evidence="4">1.3.1.72</ecNumber>
    </recommendedName>
    <alternativeName>
        <fullName evidence="24">24-dehydrocholesterol reductase</fullName>
    </alternativeName>
    <alternativeName>
        <fullName evidence="25">3-beta-hydroxysterol Delta-24-reductase</fullName>
    </alternativeName>
</protein>
<dbReference type="GO" id="GO:0008202">
    <property type="term" value="P:steroid metabolic process"/>
    <property type="evidence" value="ECO:0000318"/>
    <property type="project" value="GO_Central"/>
</dbReference>
<dbReference type="GO" id="GO:0005737">
    <property type="term" value="C:cytoplasm"/>
    <property type="evidence" value="ECO:0000318"/>
    <property type="project" value="GO_Central"/>
</dbReference>
<reference evidence="28 29" key="1">
    <citation type="journal article" date="2008" name="Nature">
        <title>The Trichoplax genome and the nature of placozoans.</title>
        <authorList>
            <person name="Srivastava M."/>
            <person name="Begovic E."/>
            <person name="Chapman J."/>
            <person name="Putnam N.H."/>
            <person name="Hellsten U."/>
            <person name="Kawashima T."/>
            <person name="Kuo A."/>
            <person name="Mitros T."/>
            <person name="Salamov A."/>
            <person name="Carpenter M.L."/>
            <person name="Signorovitch A.Y."/>
            <person name="Moreno M.A."/>
            <person name="Kamm K."/>
            <person name="Grimwood J."/>
            <person name="Schmutz J."/>
            <person name="Shapiro H."/>
            <person name="Grigoriev I.V."/>
            <person name="Buss L.W."/>
            <person name="Schierwater B."/>
            <person name="Dellaporta S.L."/>
            <person name="Rokhsar D.S."/>
        </authorList>
    </citation>
    <scope>NUCLEOTIDE SEQUENCE [LARGE SCALE GENOMIC DNA]</scope>
    <source>
        <strain evidence="28 29">Grell-BS-1999</strain>
    </source>
</reference>
<keyword evidence="17" id="KW-0443">Lipid metabolism</keyword>
<dbReference type="STRING" id="10228.B3S3T6"/>
<keyword evidence="15" id="KW-0560">Oxidoreductase</keyword>
<evidence type="ECO:0000256" key="13">
    <source>
        <dbReference type="ARBA" id="ARBA00022857"/>
    </source>
</evidence>
<keyword evidence="16" id="KW-0333">Golgi apparatus</keyword>
<dbReference type="GeneID" id="6756098"/>
<dbReference type="PANTHER" id="PTHR10801:SF0">
    <property type="entry name" value="DELTA(24)-STEROL REDUCTASE"/>
    <property type="match status" value="1"/>
</dbReference>
<evidence type="ECO:0000256" key="10">
    <source>
        <dbReference type="ARBA" id="ARBA00022729"/>
    </source>
</evidence>
<dbReference type="OrthoDB" id="415825at2759"/>
<evidence type="ECO:0000256" key="5">
    <source>
        <dbReference type="ARBA" id="ARBA00019086"/>
    </source>
</evidence>
<comment type="function">
    <text evidence="23">Catalyzes the reduction of the delta-24 double bond of sterol intermediates during cholesterol biosynthesis. In addition to its cholesterol-synthesizing activity, can protect cells from oxidative stress by reducing caspase 3 activity during apoptosis induced by oxidative stress. Also protects against amyloid-beta peptide-induced apoptosis.</text>
</comment>
<keyword evidence="14 26" id="KW-1133">Transmembrane helix</keyword>
<feature type="domain" description="FAD-binding PCMH-type" evidence="27">
    <location>
        <begin position="38"/>
        <end position="212"/>
    </location>
</feature>
<dbReference type="PANTHER" id="PTHR10801">
    <property type="entry name" value="24-DEHYDROCHOLESTEROL REDUCTASE"/>
    <property type="match status" value="1"/>
</dbReference>
<accession>B3S3T6</accession>
<keyword evidence="12" id="KW-0274">FAD</keyword>
<dbReference type="eggNOG" id="KOG1262">
    <property type="taxonomic scope" value="Eukaryota"/>
</dbReference>
<dbReference type="HOGENOM" id="CLU_025883_4_0_1"/>
<dbReference type="GO" id="GO:0050614">
    <property type="term" value="F:Delta24-sterol reductase activity"/>
    <property type="evidence" value="ECO:0007669"/>
    <property type="project" value="UniProtKB-EC"/>
</dbReference>
<keyword evidence="19" id="KW-1207">Sterol metabolism</keyword>
<dbReference type="InterPro" id="IPR036318">
    <property type="entry name" value="FAD-bd_PCMH-like_sf"/>
</dbReference>
<dbReference type="Proteomes" id="UP000009022">
    <property type="component" value="Unassembled WGS sequence"/>
</dbReference>
<keyword evidence="6" id="KW-0444">Lipid biosynthesis</keyword>
<dbReference type="KEGG" id="tad:TRIADDRAFT_50623"/>
<dbReference type="GO" id="GO:0000246">
    <property type="term" value="F:Delta24(24-1) sterol reductase activity"/>
    <property type="evidence" value="ECO:0000318"/>
    <property type="project" value="GO_Central"/>
</dbReference>
<dbReference type="GO" id="GO:0008203">
    <property type="term" value="P:cholesterol metabolic process"/>
    <property type="evidence" value="ECO:0007669"/>
    <property type="project" value="UniProtKB-KW"/>
</dbReference>
<dbReference type="EC" id="1.3.1.72" evidence="4"/>
<dbReference type="Pfam" id="PF01565">
    <property type="entry name" value="FAD_binding_4"/>
    <property type="match status" value="1"/>
</dbReference>
<evidence type="ECO:0000256" key="17">
    <source>
        <dbReference type="ARBA" id="ARBA00023098"/>
    </source>
</evidence>
<dbReference type="CTD" id="6756098"/>
<evidence type="ECO:0000256" key="21">
    <source>
        <dbReference type="ARBA" id="ARBA00051033"/>
    </source>
</evidence>
<evidence type="ECO:0000313" key="29">
    <source>
        <dbReference type="Proteomes" id="UP000009022"/>
    </source>
</evidence>
<dbReference type="FunFam" id="3.30.465.10:FF:000032">
    <property type="entry name" value="Delta(24)-sterol reductase"/>
    <property type="match status" value="1"/>
</dbReference>
<dbReference type="InterPro" id="IPR016166">
    <property type="entry name" value="FAD-bd_PCMH"/>
</dbReference>
<feature type="transmembrane region" description="Helical" evidence="26">
    <location>
        <begin position="12"/>
        <end position="30"/>
    </location>
</feature>
<dbReference type="OMA" id="WVGRSAF"/>
<dbReference type="AlphaFoldDB" id="B3S3T6"/>
<name>B3S3T6_TRIAD</name>
<keyword evidence="18 26" id="KW-0472">Membrane</keyword>
<evidence type="ECO:0000256" key="2">
    <source>
        <dbReference type="ARBA" id="ARBA00004194"/>
    </source>
</evidence>
<dbReference type="InterPro" id="IPR006094">
    <property type="entry name" value="Oxid_FAD_bind_N"/>
</dbReference>
<evidence type="ECO:0000256" key="15">
    <source>
        <dbReference type="ARBA" id="ARBA00023002"/>
    </source>
</evidence>
<keyword evidence="8" id="KW-0285">Flavoprotein</keyword>
<evidence type="ECO:0000256" key="18">
    <source>
        <dbReference type="ARBA" id="ARBA00023136"/>
    </source>
</evidence>
<dbReference type="GO" id="GO:0071949">
    <property type="term" value="F:FAD binding"/>
    <property type="evidence" value="ECO:0007669"/>
    <property type="project" value="InterPro"/>
</dbReference>
<dbReference type="PhylomeDB" id="B3S3T6"/>
<dbReference type="RefSeq" id="XP_002115066.1">
    <property type="nucleotide sequence ID" value="XM_002115030.1"/>
</dbReference>
<gene>
    <name evidence="28" type="ORF">TRIADDRAFT_50623</name>
</gene>
<organism evidence="28 29">
    <name type="scientific">Trichoplax adhaerens</name>
    <name type="common">Trichoplax reptans</name>
    <dbReference type="NCBI Taxonomy" id="10228"/>
    <lineage>
        <taxon>Eukaryota</taxon>
        <taxon>Metazoa</taxon>
        <taxon>Placozoa</taxon>
        <taxon>Uniplacotomia</taxon>
        <taxon>Trichoplacea</taxon>
        <taxon>Trichoplacidae</taxon>
        <taxon>Trichoplax</taxon>
    </lineage>
</organism>
<comment type="catalytic activity">
    <reaction evidence="21">
        <text>lanosterol + NADPH + H(+) = 24,25-dihydrolanosterol + NADP(+)</text>
        <dbReference type="Rhea" id="RHEA:33919"/>
        <dbReference type="ChEBI" id="CHEBI:15378"/>
        <dbReference type="ChEBI" id="CHEBI:16521"/>
        <dbReference type="ChEBI" id="CHEBI:28113"/>
        <dbReference type="ChEBI" id="CHEBI:57783"/>
        <dbReference type="ChEBI" id="CHEBI:58349"/>
    </reaction>
    <physiologicalReaction direction="left-to-right" evidence="21">
        <dbReference type="Rhea" id="RHEA:33920"/>
    </physiologicalReaction>
</comment>
<evidence type="ECO:0000256" key="23">
    <source>
        <dbReference type="ARBA" id="ARBA00056986"/>
    </source>
</evidence>
<dbReference type="GO" id="GO:0005789">
    <property type="term" value="C:endoplasmic reticulum membrane"/>
    <property type="evidence" value="ECO:0007669"/>
    <property type="project" value="UniProtKB-SubCell"/>
</dbReference>
<dbReference type="PROSITE" id="PS51387">
    <property type="entry name" value="FAD_PCMH"/>
    <property type="match status" value="1"/>
</dbReference>
<keyword evidence="9 26" id="KW-0812">Transmembrane</keyword>
<evidence type="ECO:0000259" key="27">
    <source>
        <dbReference type="PROSITE" id="PS51387"/>
    </source>
</evidence>
<evidence type="ECO:0000256" key="4">
    <source>
        <dbReference type="ARBA" id="ARBA00012405"/>
    </source>
</evidence>
<dbReference type="SUPFAM" id="SSF56176">
    <property type="entry name" value="FAD-binding/transporter-associated domain-like"/>
    <property type="match status" value="1"/>
</dbReference>
<keyword evidence="11" id="KW-0256">Endoplasmic reticulum</keyword>
<evidence type="ECO:0000256" key="8">
    <source>
        <dbReference type="ARBA" id="ARBA00022630"/>
    </source>
</evidence>
<keyword evidence="29" id="KW-1185">Reference proteome</keyword>
<dbReference type="EMBL" id="DS985249">
    <property type="protein sequence ID" value="EDV22522.1"/>
    <property type="molecule type" value="Genomic_DNA"/>
</dbReference>
<sequence>MEYLVIKYRYVFVILFLLPASFFFDIYFFIRNKIIFAMRSAPKQHQSRVENVQNQIKQWQNSQPRKKMCTARPGWMNVSLRPGQYKKRSHQIAVNLVDILNIDTKRQTITVEPLATMGQISATLNPLGWTLAVLPELDDLTVGGLIMGTGVESSSHVHGLFQHICVSYELVLSDGRVVVANEKENSDLFYAVPWSYGTLGFLVSAEIKIVPAKKYVKLNYQPSHSRGESIKLFEEASNDETNDFVEGLMYSSEEAVIMTGTMTDNVEPDKLQLTVLAIIGNHGFINMLKIFCAEGPRRNIFLYDIIIIDTVVDIIPFGNNVIFRYLFGWMTPPKISLLKLTQTEAIKKLYEKHQIVQDMLVPMQRLNESLDVFQKEFQNYPLWLCPMKLYKVPGFVKPASKVEEMYVDIGAYGEPKVENFVAKETIRRIEHFVTSVKGFQMLYADSYMTREEFYKMFDHTLYNKLRDSIPNCKDAFSEIYDKVSFAARNT</sequence>
<evidence type="ECO:0000256" key="11">
    <source>
        <dbReference type="ARBA" id="ARBA00022824"/>
    </source>
</evidence>
<keyword evidence="10" id="KW-0732">Signal</keyword>
<evidence type="ECO:0000256" key="9">
    <source>
        <dbReference type="ARBA" id="ARBA00022692"/>
    </source>
</evidence>
<evidence type="ECO:0000256" key="7">
    <source>
        <dbReference type="ARBA" id="ARBA00022548"/>
    </source>
</evidence>
<dbReference type="FunCoup" id="B3S3T6">
    <property type="interactions" value="231"/>
</dbReference>
<evidence type="ECO:0000256" key="24">
    <source>
        <dbReference type="ARBA" id="ARBA00078485"/>
    </source>
</evidence>
<evidence type="ECO:0000256" key="1">
    <source>
        <dbReference type="ARBA" id="ARBA00001974"/>
    </source>
</evidence>
<comment type="subcellular location">
    <subcellularLocation>
        <location evidence="3">Endoplasmic reticulum membrane</location>
        <topology evidence="3">Single-pass membrane protein</topology>
    </subcellularLocation>
    <subcellularLocation>
        <location evidence="2">Golgi apparatus membrane</location>
        <topology evidence="2">Single-pass membrane protein</topology>
    </subcellularLocation>
</comment>
<dbReference type="GO" id="GO:0000139">
    <property type="term" value="C:Golgi membrane"/>
    <property type="evidence" value="ECO:0007669"/>
    <property type="project" value="UniProtKB-SubCell"/>
</dbReference>
<evidence type="ECO:0000256" key="25">
    <source>
        <dbReference type="ARBA" id="ARBA00080612"/>
    </source>
</evidence>
<comment type="catalytic activity">
    <reaction evidence="22">
        <text>5alpha-cholest-8-en-3beta-ol + NADP(+) = zymosterol + NADPH + H(+)</text>
        <dbReference type="Rhea" id="RHEA:36399"/>
        <dbReference type="ChEBI" id="CHEBI:15378"/>
        <dbReference type="ChEBI" id="CHEBI:16608"/>
        <dbReference type="ChEBI" id="CHEBI:18252"/>
        <dbReference type="ChEBI" id="CHEBI:57783"/>
        <dbReference type="ChEBI" id="CHEBI:58349"/>
        <dbReference type="EC" id="1.3.1.72"/>
    </reaction>
    <physiologicalReaction direction="right-to-left" evidence="22">
        <dbReference type="Rhea" id="RHEA:36401"/>
    </physiologicalReaction>
</comment>
<evidence type="ECO:0000256" key="20">
    <source>
        <dbReference type="ARBA" id="ARBA00023221"/>
    </source>
</evidence>
<evidence type="ECO:0000256" key="3">
    <source>
        <dbReference type="ARBA" id="ARBA00004389"/>
    </source>
</evidence>